<gene>
    <name evidence="3" type="ORF">Lpp123_14947</name>
</gene>
<organism evidence="3 4">
    <name type="scientific">Lacticaseibacillus paracasei subsp. paracasei Lpp123</name>
    <dbReference type="NCBI Taxonomy" id="1256201"/>
    <lineage>
        <taxon>Bacteria</taxon>
        <taxon>Bacillati</taxon>
        <taxon>Bacillota</taxon>
        <taxon>Bacilli</taxon>
        <taxon>Lactobacillales</taxon>
        <taxon>Lactobacillaceae</taxon>
        <taxon>Lacticaseibacillus</taxon>
    </lineage>
</organism>
<evidence type="ECO:0000256" key="1">
    <source>
        <dbReference type="ARBA" id="ARBA00022490"/>
    </source>
</evidence>
<reference evidence="3 4" key="1">
    <citation type="journal article" date="2013" name="PLoS ONE">
        <title>Lactobacillus paracasei comparative genomics: towards species pan-genome definition and exploitation of diversity.</title>
        <authorList>
            <person name="Smokvina T."/>
            <person name="Wels M."/>
            <person name="Polka J."/>
            <person name="Chervaux C."/>
            <person name="Brisse S."/>
            <person name="Boekhorst J."/>
            <person name="van Hylckama Vlieg J.E."/>
            <person name="Siezen R.J."/>
        </authorList>
    </citation>
    <scope>NUCLEOTIDE SEQUENCE [LARGE SCALE GENOMIC DNA]</scope>
    <source>
        <strain evidence="3 4">Lpp123</strain>
    </source>
</reference>
<keyword evidence="1" id="KW-0963">Cytoplasm</keyword>
<proteinExistence type="inferred from homology"/>
<sequence length="135" mass="15534">GQASTRCDQAVSLEGEKMFAIKQRQGLVVWVYSLKQLKTLRRYGTIMYVSRRMKYVYLYLDQDELAQTSAKLSKLRFVKRVEPSHRPELATEFGSNIGQFKPTEEDLEVKAKPKRRLRPSSAGDETSVGDHDARH</sequence>
<protein>
    <submittedName>
        <fullName evidence="3">UPF0298 protein</fullName>
    </submittedName>
</protein>
<name>A0A829GCZ6_LACPA</name>
<dbReference type="Pfam" id="PF09902">
    <property type="entry name" value="DUF2129"/>
    <property type="match status" value="1"/>
</dbReference>
<accession>A0A829GCZ6</accession>
<evidence type="ECO:0000313" key="4">
    <source>
        <dbReference type="Proteomes" id="UP000014316"/>
    </source>
</evidence>
<dbReference type="Proteomes" id="UP000014316">
    <property type="component" value="Unassembled WGS sequence"/>
</dbReference>
<evidence type="ECO:0000313" key="3">
    <source>
        <dbReference type="EMBL" id="EPC49252.1"/>
    </source>
</evidence>
<comment type="caution">
    <text evidence="3">The sequence shown here is derived from an EMBL/GenBank/DDBJ whole genome shotgun (WGS) entry which is preliminary data.</text>
</comment>
<dbReference type="AlphaFoldDB" id="A0A829GCZ6"/>
<dbReference type="InterPro" id="IPR016979">
    <property type="entry name" value="DUF2129"/>
</dbReference>
<feature type="region of interest" description="Disordered" evidence="2">
    <location>
        <begin position="104"/>
        <end position="135"/>
    </location>
</feature>
<evidence type="ECO:0000256" key="2">
    <source>
        <dbReference type="SAM" id="MobiDB-lite"/>
    </source>
</evidence>
<dbReference type="EMBL" id="ANJW01000879">
    <property type="protein sequence ID" value="EPC49252.1"/>
    <property type="molecule type" value="Genomic_DNA"/>
</dbReference>
<feature type="non-terminal residue" evidence="3">
    <location>
        <position position="1"/>
    </location>
</feature>
<dbReference type="HAMAP" id="MF_01126">
    <property type="entry name" value="UPF0298"/>
    <property type="match status" value="1"/>
</dbReference>